<protein>
    <submittedName>
        <fullName evidence="8">Uncharacterized protein</fullName>
    </submittedName>
</protein>
<dbReference type="PANTHER" id="PTHR15119">
    <property type="entry name" value="SECRETOGRANIN II"/>
    <property type="match status" value="1"/>
</dbReference>
<gene>
    <name evidence="8" type="ORF">chiPu_0007235</name>
</gene>
<dbReference type="AlphaFoldDB" id="A0A401SEJ1"/>
<comment type="similarity">
    <text evidence="2">Belongs to the chromogranin/secretogranin protein family.</text>
</comment>
<proteinExistence type="inferred from homology"/>
<evidence type="ECO:0000256" key="3">
    <source>
        <dbReference type="ARBA" id="ARBA00022525"/>
    </source>
</evidence>
<feature type="compositionally biased region" description="Pro residues" evidence="6">
    <location>
        <begin position="433"/>
        <end position="442"/>
    </location>
</feature>
<dbReference type="OMA" id="ANHENAV"/>
<organism evidence="8 9">
    <name type="scientific">Chiloscyllium punctatum</name>
    <name type="common">Brownbanded bambooshark</name>
    <name type="synonym">Hemiscyllium punctatum</name>
    <dbReference type="NCBI Taxonomy" id="137246"/>
    <lineage>
        <taxon>Eukaryota</taxon>
        <taxon>Metazoa</taxon>
        <taxon>Chordata</taxon>
        <taxon>Craniata</taxon>
        <taxon>Vertebrata</taxon>
        <taxon>Chondrichthyes</taxon>
        <taxon>Elasmobranchii</taxon>
        <taxon>Galeomorphii</taxon>
        <taxon>Galeoidea</taxon>
        <taxon>Orectolobiformes</taxon>
        <taxon>Hemiscylliidae</taxon>
        <taxon>Chiloscyllium</taxon>
    </lineage>
</organism>
<feature type="compositionally biased region" description="Basic and acidic residues" evidence="6">
    <location>
        <begin position="377"/>
        <end position="397"/>
    </location>
</feature>
<feature type="region of interest" description="Disordered" evidence="6">
    <location>
        <begin position="519"/>
        <end position="539"/>
    </location>
</feature>
<dbReference type="PANTHER" id="PTHR15119:SF0">
    <property type="entry name" value="SECRETOGRANIN-2"/>
    <property type="match status" value="1"/>
</dbReference>
<comment type="caution">
    <text evidence="8">The sequence shown here is derived from an EMBL/GenBank/DDBJ whole genome shotgun (WGS) entry which is preliminary data.</text>
</comment>
<feature type="region of interest" description="Disordered" evidence="6">
    <location>
        <begin position="478"/>
        <end position="504"/>
    </location>
</feature>
<evidence type="ECO:0000256" key="4">
    <source>
        <dbReference type="ARBA" id="ARBA00022685"/>
    </source>
</evidence>
<evidence type="ECO:0000313" key="8">
    <source>
        <dbReference type="EMBL" id="GCC28801.1"/>
    </source>
</evidence>
<reference evidence="8 9" key="1">
    <citation type="journal article" date="2018" name="Nat. Ecol. Evol.">
        <title>Shark genomes provide insights into elasmobranch evolution and the origin of vertebrates.</title>
        <authorList>
            <person name="Hara Y"/>
            <person name="Yamaguchi K"/>
            <person name="Onimaru K"/>
            <person name="Kadota M"/>
            <person name="Koyanagi M"/>
            <person name="Keeley SD"/>
            <person name="Tatsumi K"/>
            <person name="Tanaka K"/>
            <person name="Motone F"/>
            <person name="Kageyama Y"/>
            <person name="Nozu R"/>
            <person name="Adachi N"/>
            <person name="Nishimura O"/>
            <person name="Nakagawa R"/>
            <person name="Tanegashima C"/>
            <person name="Kiyatake I"/>
            <person name="Matsumoto R"/>
            <person name="Murakumo K"/>
            <person name="Nishida K"/>
            <person name="Terakita A"/>
            <person name="Kuratani S"/>
            <person name="Sato K"/>
            <person name="Hyodo S Kuraku.S."/>
        </authorList>
    </citation>
    <scope>NUCLEOTIDE SEQUENCE [LARGE SCALE GENOMIC DNA]</scope>
</reference>
<evidence type="ECO:0000256" key="1">
    <source>
        <dbReference type="ARBA" id="ARBA00004613"/>
    </source>
</evidence>
<keyword evidence="3" id="KW-0964">Secreted</keyword>
<feature type="region of interest" description="Disordered" evidence="6">
    <location>
        <begin position="209"/>
        <end position="303"/>
    </location>
</feature>
<feature type="compositionally biased region" description="Basic and acidic residues" evidence="6">
    <location>
        <begin position="318"/>
        <end position="334"/>
    </location>
</feature>
<dbReference type="InterPro" id="IPR038858">
    <property type="entry name" value="ScgII"/>
</dbReference>
<dbReference type="GO" id="GO:0030141">
    <property type="term" value="C:secretory granule"/>
    <property type="evidence" value="ECO:0007669"/>
    <property type="project" value="InterPro"/>
</dbReference>
<feature type="region of interest" description="Disordered" evidence="6">
    <location>
        <begin position="377"/>
        <end position="411"/>
    </location>
</feature>
<feature type="chain" id="PRO_5019126819" evidence="7">
    <location>
        <begin position="27"/>
        <end position="573"/>
    </location>
</feature>
<feature type="compositionally biased region" description="Basic and acidic residues" evidence="6">
    <location>
        <begin position="209"/>
        <end position="228"/>
    </location>
</feature>
<evidence type="ECO:0000256" key="5">
    <source>
        <dbReference type="ARBA" id="ARBA00022729"/>
    </source>
</evidence>
<dbReference type="OrthoDB" id="8894600at2759"/>
<feature type="signal peptide" evidence="7">
    <location>
        <begin position="1"/>
        <end position="26"/>
    </location>
</feature>
<name>A0A401SEJ1_CHIPU</name>
<evidence type="ECO:0000256" key="6">
    <source>
        <dbReference type="SAM" id="MobiDB-lite"/>
    </source>
</evidence>
<feature type="compositionally biased region" description="Polar residues" evidence="6">
    <location>
        <begin position="133"/>
        <end position="147"/>
    </location>
</feature>
<feature type="compositionally biased region" description="Acidic residues" evidence="6">
    <location>
        <begin position="229"/>
        <end position="251"/>
    </location>
</feature>
<feature type="region of interest" description="Disordered" evidence="6">
    <location>
        <begin position="318"/>
        <end position="349"/>
    </location>
</feature>
<dbReference type="Pfam" id="PF01271">
    <property type="entry name" value="Granin"/>
    <property type="match status" value="1"/>
</dbReference>
<dbReference type="GO" id="GO:0005576">
    <property type="term" value="C:extracellular region"/>
    <property type="evidence" value="ECO:0007669"/>
    <property type="project" value="UniProtKB-SubCell"/>
</dbReference>
<dbReference type="EMBL" id="BEZZ01000220">
    <property type="protein sequence ID" value="GCC28801.1"/>
    <property type="molecule type" value="Genomic_DNA"/>
</dbReference>
<feature type="compositionally biased region" description="Basic and acidic residues" evidence="6">
    <location>
        <begin position="252"/>
        <end position="264"/>
    </location>
</feature>
<dbReference type="STRING" id="137246.A0A401SEJ1"/>
<sequence length="573" mass="64629">MAMLKTFPSGTILTLSILLYSDILEAASLVPINRYDPSTLTERMYNYPNPDMIKALEFIENLRQNSEDTSLPDYDERGILRPVQEALLRKFEEDNEENEQSDTNRESLDGGRADWAKLLLKTLLQAESHAEANDNTDSPQPQETDGNLQDYDGLLVESGRRQDLPRKYRVAFPGDSYRINPYKRTNEIIEEEYTPQSLATLESAFRELGRHTEPSRQRERLQEEHFGKDEEDDTSRDSEFAYEDLAEGEDSVEMKNRHQHKEVQFEDEETELDRESERAGINARNSLDEPDSQERGRMEKDKAAADLMLQYYKRLQDRMDEEQARRELETDRNGEAPSRQLRGSQGDLEPRLMDQLVDLSNRLQIAPDDLLQIVQGAERRKQGSSDREEQRLRESVTREQGAAGSSLDSLSPEDILNILGLDDGHLLQQPTRNRPPPPPPGPAAVSPFERFPGLGSSEGTGRGGEQLARYLQRLLAADSAPVGGRRPEAGGGSREPLSDPLHGVNPRKAAEMLALISQLPGLAGSDDRPPRTQQDGEDSSLMIHKLAELLNQQKDNRDGSVKELNRGILALPD</sequence>
<dbReference type="InterPro" id="IPR001990">
    <property type="entry name" value="Granin"/>
</dbReference>
<keyword evidence="9" id="KW-1185">Reference proteome</keyword>
<accession>A0A401SEJ1</accession>
<keyword evidence="4" id="KW-0165">Cleavage on pair of basic residues</keyword>
<keyword evidence="5 7" id="KW-0732">Signal</keyword>
<comment type="subcellular location">
    <subcellularLocation>
        <location evidence="1">Secreted</location>
    </subcellularLocation>
</comment>
<feature type="compositionally biased region" description="Basic and acidic residues" evidence="6">
    <location>
        <begin position="292"/>
        <end position="303"/>
    </location>
</feature>
<evidence type="ECO:0000313" key="9">
    <source>
        <dbReference type="Proteomes" id="UP000287033"/>
    </source>
</evidence>
<feature type="region of interest" description="Disordered" evidence="6">
    <location>
        <begin position="129"/>
        <end position="150"/>
    </location>
</feature>
<evidence type="ECO:0000256" key="7">
    <source>
        <dbReference type="SAM" id="SignalP"/>
    </source>
</evidence>
<feature type="region of interest" description="Disordered" evidence="6">
    <location>
        <begin position="426"/>
        <end position="463"/>
    </location>
</feature>
<evidence type="ECO:0000256" key="2">
    <source>
        <dbReference type="ARBA" id="ARBA00005723"/>
    </source>
</evidence>
<dbReference type="Proteomes" id="UP000287033">
    <property type="component" value="Unassembled WGS sequence"/>
</dbReference>